<sequence length="168" mass="19148">MEPQPPPINLYANPGQFRNQVPPSSVGSFHPLDHAEDIRDQARSPESDDAEFLPFLEREAEMPQYEAPLPGTRIVKIKPIDKDLFFDGSNIPIDKFISRYEEAGQTDGAGPRELAKQLISFMKGLDLKDELEAMTGYEDADWELLKRQLISRFGKSQPLVKYSKRDLR</sequence>
<keyword evidence="4" id="KW-1185">Reference proteome</keyword>
<evidence type="ECO:0000313" key="2">
    <source>
        <dbReference type="EMBL" id="OAV90038.1"/>
    </source>
</evidence>
<feature type="region of interest" description="Disordered" evidence="1">
    <location>
        <begin position="1"/>
        <end position="49"/>
    </location>
</feature>
<accession>A0A0C4F0K0</accession>
<evidence type="ECO:0000256" key="1">
    <source>
        <dbReference type="SAM" id="MobiDB-lite"/>
    </source>
</evidence>
<dbReference type="Proteomes" id="UP000005240">
    <property type="component" value="Unassembled WGS sequence"/>
</dbReference>
<proteinExistence type="predicted"/>
<dbReference type="OrthoDB" id="2507079at2759"/>
<name>A0A0C4F0K0_PUCT1</name>
<dbReference type="AlphaFoldDB" id="A0A0C4F0K0"/>
<feature type="compositionally biased region" description="Polar residues" evidence="1">
    <location>
        <begin position="16"/>
        <end position="27"/>
    </location>
</feature>
<dbReference type="OMA" id="EMPQYEA"/>
<reference evidence="2" key="2">
    <citation type="submission" date="2016-05" db="EMBL/GenBank/DDBJ databases">
        <title>Comparative analysis highlights variable genome content of wheat rusts and divergence of the mating loci.</title>
        <authorList>
            <person name="Cuomo C.A."/>
            <person name="Bakkeren G."/>
            <person name="Szabo L."/>
            <person name="Khalil H."/>
            <person name="Joly D."/>
            <person name="Goldberg J."/>
            <person name="Young S."/>
            <person name="Zeng Q."/>
            <person name="Fellers J."/>
        </authorList>
    </citation>
    <scope>NUCLEOTIDE SEQUENCE [LARGE SCALE GENOMIC DNA]</scope>
    <source>
        <strain evidence="2">1-1 BBBD Race 1</strain>
    </source>
</reference>
<reference evidence="3 4" key="3">
    <citation type="journal article" date="2017" name="G3 (Bethesda)">
        <title>Comparative analysis highlights variable genome content of wheat rusts and divergence of the mating loci.</title>
        <authorList>
            <person name="Cuomo C.A."/>
            <person name="Bakkeren G."/>
            <person name="Khalil H.B."/>
            <person name="Panwar V."/>
            <person name="Joly D."/>
            <person name="Linning R."/>
            <person name="Sakthikumar S."/>
            <person name="Song X."/>
            <person name="Adiconis X."/>
            <person name="Fan L."/>
            <person name="Goldberg J.M."/>
            <person name="Levin J.Z."/>
            <person name="Young S."/>
            <person name="Zeng Q."/>
            <person name="Anikster Y."/>
            <person name="Bruce M."/>
            <person name="Wang M."/>
            <person name="Yin C."/>
            <person name="McCallum B."/>
            <person name="Szabo L.J."/>
            <person name="Hulbert S."/>
            <person name="Chen X."/>
            <person name="Fellers J.P."/>
        </authorList>
    </citation>
    <scope>NUCLEOTIDE SEQUENCE</scope>
    <source>
        <strain evidence="3">isolate 1-1 / race 1 (BBBD)</strain>
        <strain evidence="4">Isolate 1-1 / race 1 (BBBD)</strain>
    </source>
</reference>
<feature type="compositionally biased region" description="Basic and acidic residues" evidence="1">
    <location>
        <begin position="31"/>
        <end position="46"/>
    </location>
</feature>
<dbReference type="STRING" id="630390.A0A0C4F0K0"/>
<dbReference type="EMBL" id="ADAS02000110">
    <property type="protein sequence ID" value="OAV90038.1"/>
    <property type="molecule type" value="Genomic_DNA"/>
</dbReference>
<evidence type="ECO:0000313" key="3">
    <source>
        <dbReference type="EnsemblFungi" id="PTTG_06617-t43_1-p1"/>
    </source>
</evidence>
<dbReference type="VEuPathDB" id="FungiDB:PTTG_06617"/>
<gene>
    <name evidence="2" type="ORF">PTTG_06617</name>
</gene>
<evidence type="ECO:0000313" key="4">
    <source>
        <dbReference type="Proteomes" id="UP000005240"/>
    </source>
</evidence>
<reference evidence="2" key="1">
    <citation type="submission" date="2009-11" db="EMBL/GenBank/DDBJ databases">
        <authorList>
            <consortium name="The Broad Institute Genome Sequencing Platform"/>
            <person name="Ward D."/>
            <person name="Feldgarden M."/>
            <person name="Earl A."/>
            <person name="Young S.K."/>
            <person name="Zeng Q."/>
            <person name="Koehrsen M."/>
            <person name="Alvarado L."/>
            <person name="Berlin A."/>
            <person name="Bochicchio J."/>
            <person name="Borenstein D."/>
            <person name="Chapman S.B."/>
            <person name="Chen Z."/>
            <person name="Engels R."/>
            <person name="Freedman E."/>
            <person name="Gellesch M."/>
            <person name="Goldberg J."/>
            <person name="Griggs A."/>
            <person name="Gujja S."/>
            <person name="Heilman E."/>
            <person name="Heiman D."/>
            <person name="Hepburn T."/>
            <person name="Howarth C."/>
            <person name="Jen D."/>
            <person name="Larson L."/>
            <person name="Lewis B."/>
            <person name="Mehta T."/>
            <person name="Park D."/>
            <person name="Pearson M."/>
            <person name="Roberts A."/>
            <person name="Saif S."/>
            <person name="Shea T."/>
            <person name="Shenoy N."/>
            <person name="Sisk P."/>
            <person name="Stolte C."/>
            <person name="Sykes S."/>
            <person name="Thomson T."/>
            <person name="Walk T."/>
            <person name="White J."/>
            <person name="Yandava C."/>
            <person name="Izard J."/>
            <person name="Baranova O.V."/>
            <person name="Blanton J.M."/>
            <person name="Tanner A.C."/>
            <person name="Dewhirst F.E."/>
            <person name="Haas B."/>
            <person name="Nusbaum C."/>
            <person name="Birren B."/>
        </authorList>
    </citation>
    <scope>NUCLEOTIDE SEQUENCE [LARGE SCALE GENOMIC DNA]</scope>
    <source>
        <strain evidence="2">1-1 BBBD Race 1</strain>
    </source>
</reference>
<protein>
    <submittedName>
        <fullName evidence="2 3">Uncharacterized protein</fullName>
    </submittedName>
</protein>
<reference evidence="3" key="4">
    <citation type="submission" date="2025-05" db="UniProtKB">
        <authorList>
            <consortium name="EnsemblFungi"/>
        </authorList>
    </citation>
    <scope>IDENTIFICATION</scope>
    <source>
        <strain evidence="3">isolate 1-1 / race 1 (BBBD)</strain>
    </source>
</reference>
<organism evidence="2">
    <name type="scientific">Puccinia triticina (isolate 1-1 / race 1 (BBBD))</name>
    <name type="common">Brown leaf rust fungus</name>
    <dbReference type="NCBI Taxonomy" id="630390"/>
    <lineage>
        <taxon>Eukaryota</taxon>
        <taxon>Fungi</taxon>
        <taxon>Dikarya</taxon>
        <taxon>Basidiomycota</taxon>
        <taxon>Pucciniomycotina</taxon>
        <taxon>Pucciniomycetes</taxon>
        <taxon>Pucciniales</taxon>
        <taxon>Pucciniaceae</taxon>
        <taxon>Puccinia</taxon>
    </lineage>
</organism>
<dbReference type="EnsemblFungi" id="PTTG_06617-t43_1">
    <property type="protein sequence ID" value="PTTG_06617-t43_1-p1"/>
    <property type="gene ID" value="PTTG_06617"/>
</dbReference>